<evidence type="ECO:0000256" key="3">
    <source>
        <dbReference type="ARBA" id="ARBA00022692"/>
    </source>
</evidence>
<feature type="transmembrane region" description="Helical" evidence="6">
    <location>
        <begin position="83"/>
        <end position="100"/>
    </location>
</feature>
<feature type="transmembrane region" description="Helical" evidence="6">
    <location>
        <begin position="381"/>
        <end position="401"/>
    </location>
</feature>
<dbReference type="Gene3D" id="1.20.1250.20">
    <property type="entry name" value="MFS general substrate transporter like domains"/>
    <property type="match status" value="1"/>
</dbReference>
<feature type="transmembrane region" description="Helical" evidence="6">
    <location>
        <begin position="106"/>
        <end position="135"/>
    </location>
</feature>
<dbReference type="PROSITE" id="PS50850">
    <property type="entry name" value="MFS"/>
    <property type="match status" value="1"/>
</dbReference>
<dbReference type="SUPFAM" id="SSF103473">
    <property type="entry name" value="MFS general substrate transporter"/>
    <property type="match status" value="1"/>
</dbReference>
<accession>A0A6J6GUE8</accession>
<protein>
    <submittedName>
        <fullName evidence="8">Unannotated protein</fullName>
    </submittedName>
</protein>
<evidence type="ECO:0000256" key="5">
    <source>
        <dbReference type="ARBA" id="ARBA00023136"/>
    </source>
</evidence>
<evidence type="ECO:0000313" key="8">
    <source>
        <dbReference type="EMBL" id="CAB4603940.1"/>
    </source>
</evidence>
<feature type="transmembrane region" description="Helical" evidence="6">
    <location>
        <begin position="51"/>
        <end position="71"/>
    </location>
</feature>
<dbReference type="GO" id="GO:0005886">
    <property type="term" value="C:plasma membrane"/>
    <property type="evidence" value="ECO:0007669"/>
    <property type="project" value="UniProtKB-SubCell"/>
</dbReference>
<feature type="transmembrane region" description="Helical" evidence="6">
    <location>
        <begin position="354"/>
        <end position="375"/>
    </location>
</feature>
<name>A0A6J6GUE8_9ZZZZ</name>
<comment type="subcellular location">
    <subcellularLocation>
        <location evidence="1">Cell membrane</location>
        <topology evidence="1">Multi-pass membrane protein</topology>
    </subcellularLocation>
</comment>
<feature type="transmembrane region" description="Helical" evidence="6">
    <location>
        <begin position="312"/>
        <end position="333"/>
    </location>
</feature>
<dbReference type="InterPro" id="IPR036259">
    <property type="entry name" value="MFS_trans_sf"/>
</dbReference>
<feature type="domain" description="Major facilitator superfamily (MFS) profile" evidence="7">
    <location>
        <begin position="1"/>
        <end position="402"/>
    </location>
</feature>
<dbReference type="PANTHER" id="PTHR23513:SF11">
    <property type="entry name" value="STAPHYLOFERRIN A TRANSPORTER"/>
    <property type="match status" value="1"/>
</dbReference>
<sequence length="410" mass="43569">MIKTLKELGSVPHFYQFFAARTISNFGNGISPVALAFGVLGIAGADAGSLSLVQGARTLPILLLLIVGGTIADKYGRAKVMGLTDMWLSVLILIAAWSFISGSPSVWLLTIVGLLAGILNGVWYPAFAGLTPILVPEEKLQGANAAIGFGSNVAFMFGTVSGGIVVLYFGVGWALAVDAITFLIAGALVYPLSKLPQPGQAERGEKVRFFKELKLGWHEFKSRSWLVTIVIAFGFINMTFEAIWAVLGALQSLENYDGAATWGLVLGFMSIGFLLGTVIANRARPRYPLRMVMIVMLAEPLFTLAFGTSQPIIAVLITATLFGIALDLFYVVWSTTIQQNVPSESLSRVNSYDSFGSFVLGPLGIIIAGPLAVAIGIETTMVIGASISLLAIVGALMVPGVRNLQAKFND</sequence>
<dbReference type="AlphaFoldDB" id="A0A6J6GUE8"/>
<gene>
    <name evidence="8" type="ORF">UFOPK1843_00370</name>
</gene>
<keyword evidence="5 6" id="KW-0472">Membrane</keyword>
<evidence type="ECO:0000256" key="6">
    <source>
        <dbReference type="SAM" id="Phobius"/>
    </source>
</evidence>
<feature type="transmembrane region" description="Helical" evidence="6">
    <location>
        <begin position="147"/>
        <end position="169"/>
    </location>
</feature>
<feature type="transmembrane region" description="Helical" evidence="6">
    <location>
        <begin position="259"/>
        <end position="280"/>
    </location>
</feature>
<dbReference type="EMBL" id="CAEZUR010000020">
    <property type="protein sequence ID" value="CAB4603940.1"/>
    <property type="molecule type" value="Genomic_DNA"/>
</dbReference>
<dbReference type="CDD" id="cd06173">
    <property type="entry name" value="MFS_MefA_like"/>
    <property type="match status" value="1"/>
</dbReference>
<feature type="transmembrane region" description="Helical" evidence="6">
    <location>
        <begin position="287"/>
        <end position="306"/>
    </location>
</feature>
<evidence type="ECO:0000256" key="1">
    <source>
        <dbReference type="ARBA" id="ARBA00004651"/>
    </source>
</evidence>
<keyword evidence="2" id="KW-1003">Cell membrane</keyword>
<feature type="transmembrane region" description="Helical" evidence="6">
    <location>
        <begin position="26"/>
        <end position="45"/>
    </location>
</feature>
<dbReference type="PANTHER" id="PTHR23513">
    <property type="entry name" value="INTEGRAL MEMBRANE EFFLUX PROTEIN-RELATED"/>
    <property type="match status" value="1"/>
</dbReference>
<evidence type="ECO:0000256" key="2">
    <source>
        <dbReference type="ARBA" id="ARBA00022475"/>
    </source>
</evidence>
<feature type="transmembrane region" description="Helical" evidence="6">
    <location>
        <begin position="224"/>
        <end position="247"/>
    </location>
</feature>
<dbReference type="Pfam" id="PF07690">
    <property type="entry name" value="MFS_1"/>
    <property type="match status" value="1"/>
</dbReference>
<evidence type="ECO:0000259" key="7">
    <source>
        <dbReference type="PROSITE" id="PS50850"/>
    </source>
</evidence>
<keyword evidence="3 6" id="KW-0812">Transmembrane</keyword>
<dbReference type="InterPro" id="IPR020846">
    <property type="entry name" value="MFS_dom"/>
</dbReference>
<evidence type="ECO:0000256" key="4">
    <source>
        <dbReference type="ARBA" id="ARBA00022989"/>
    </source>
</evidence>
<keyword evidence="4 6" id="KW-1133">Transmembrane helix</keyword>
<organism evidence="8">
    <name type="scientific">freshwater metagenome</name>
    <dbReference type="NCBI Taxonomy" id="449393"/>
    <lineage>
        <taxon>unclassified sequences</taxon>
        <taxon>metagenomes</taxon>
        <taxon>ecological metagenomes</taxon>
    </lineage>
</organism>
<dbReference type="InterPro" id="IPR011701">
    <property type="entry name" value="MFS"/>
</dbReference>
<reference evidence="8" key="1">
    <citation type="submission" date="2020-05" db="EMBL/GenBank/DDBJ databases">
        <authorList>
            <person name="Chiriac C."/>
            <person name="Salcher M."/>
            <person name="Ghai R."/>
            <person name="Kavagutti S V."/>
        </authorList>
    </citation>
    <scope>NUCLEOTIDE SEQUENCE</scope>
</reference>
<dbReference type="GO" id="GO:0022857">
    <property type="term" value="F:transmembrane transporter activity"/>
    <property type="evidence" value="ECO:0007669"/>
    <property type="project" value="InterPro"/>
</dbReference>
<proteinExistence type="predicted"/>